<dbReference type="Gene3D" id="3.20.70.20">
    <property type="match status" value="1"/>
</dbReference>
<evidence type="ECO:0000256" key="6">
    <source>
        <dbReference type="RuleBase" id="RU003410"/>
    </source>
</evidence>
<keyword evidence="4 6" id="KW-0215">Deoxyribonucleotide synthesis</keyword>
<dbReference type="PRINTS" id="PR01183">
    <property type="entry name" value="RIBORDTASEM1"/>
</dbReference>
<name>A0A409Y1Z3_9AGAR</name>
<comment type="catalytic activity">
    <reaction evidence="6">
        <text>a 2'-deoxyribonucleoside 5'-diphosphate + [thioredoxin]-disulfide + H2O = a ribonucleoside 5'-diphosphate + [thioredoxin]-dithiol</text>
        <dbReference type="Rhea" id="RHEA:23252"/>
        <dbReference type="Rhea" id="RHEA-COMP:10698"/>
        <dbReference type="Rhea" id="RHEA-COMP:10700"/>
        <dbReference type="ChEBI" id="CHEBI:15377"/>
        <dbReference type="ChEBI" id="CHEBI:29950"/>
        <dbReference type="ChEBI" id="CHEBI:50058"/>
        <dbReference type="ChEBI" id="CHEBI:57930"/>
        <dbReference type="ChEBI" id="CHEBI:73316"/>
        <dbReference type="EC" id="1.17.4.1"/>
    </reaction>
</comment>
<dbReference type="PANTHER" id="PTHR11573:SF6">
    <property type="entry name" value="RIBONUCLEOSIDE-DIPHOSPHATE REDUCTASE LARGE SUBUNIT"/>
    <property type="match status" value="1"/>
</dbReference>
<dbReference type="GO" id="GO:0004748">
    <property type="term" value="F:ribonucleoside-diphosphate reductase activity, thioredoxin disulfide as acceptor"/>
    <property type="evidence" value="ECO:0007669"/>
    <property type="project" value="UniProtKB-EC"/>
</dbReference>
<dbReference type="AlphaFoldDB" id="A0A409Y1Z3"/>
<evidence type="ECO:0000313" key="9">
    <source>
        <dbReference type="EMBL" id="PPQ97064.1"/>
    </source>
</evidence>
<dbReference type="UniPathway" id="UPA00326"/>
<dbReference type="InterPro" id="IPR008926">
    <property type="entry name" value="RNR_R1-su_N"/>
</dbReference>
<dbReference type="EC" id="1.17.4.1" evidence="2 6"/>
<evidence type="ECO:0000313" key="10">
    <source>
        <dbReference type="Proteomes" id="UP000284706"/>
    </source>
</evidence>
<reference evidence="9 10" key="1">
    <citation type="journal article" date="2018" name="Evol. Lett.">
        <title>Horizontal gene cluster transfer increased hallucinogenic mushroom diversity.</title>
        <authorList>
            <person name="Reynolds H.T."/>
            <person name="Vijayakumar V."/>
            <person name="Gluck-Thaler E."/>
            <person name="Korotkin H.B."/>
            <person name="Matheny P.B."/>
            <person name="Slot J.C."/>
        </authorList>
    </citation>
    <scope>NUCLEOTIDE SEQUENCE [LARGE SCALE GENOMIC DNA]</scope>
    <source>
        <strain evidence="9 10">SRW20</strain>
    </source>
</reference>
<comment type="function">
    <text evidence="5 6">Provides the precursors necessary for DNA synthesis. Catalyzes the biosynthesis of deoxyribonucleotides from the corresponding ribonucleotides.</text>
</comment>
<dbReference type="STRING" id="231916.A0A409Y1Z3"/>
<evidence type="ECO:0000256" key="1">
    <source>
        <dbReference type="ARBA" id="ARBA00010406"/>
    </source>
</evidence>
<dbReference type="InterPro" id="IPR013509">
    <property type="entry name" value="RNR_lsu_N"/>
</dbReference>
<dbReference type="InterPro" id="IPR000788">
    <property type="entry name" value="RNR_lg_C"/>
</dbReference>
<gene>
    <name evidence="9" type="ORF">CVT26_001246</name>
</gene>
<feature type="domain" description="Ribonucleotide reductase large subunit C-terminal" evidence="8">
    <location>
        <begin position="197"/>
        <end position="713"/>
    </location>
</feature>
<sequence length="728" mass="80924">MRDEEKAVVDVTRILDDVMKAAQPVITATELDALLASITARLSHVHPAYEKVAGRMAMGALYKDTPSSFTDSVKLSFKDHSTFFTTMYRQSVNALAPFLDAEIISERDFDLTYDAVLLFRDVYLLRRAGKVLERPQHLYLRISIAINGPNLNAVRKTYGHLSKGLYIHEPSAMMYAGTTLGQMIPRYSLPFDGRSSMDKFMKLTECSMISYAGGSVSLSVSDFPAEGELVEGQPSGGLPAITRVFDSVIHRIGKGGDLIRGKITMYMEPWHSEIFQFLQSNMTVFAERLTEARGLFFAMWIPDLFLHRVEQGGNWSLFRPGDVPLLTNVWGAEFDDVYRMYEGRRIAVKSLPAKELWDVILNGIMETGGPSIMFKDAANSKSNLAHIGRLTHGGPAADTALFSSSCETGVSATASIVLPTFVSVDGTFNYQLLHRIAKSVTRDLNRVLLLNNYPSMPTAASYVLHRSIGIGIVGLADTFISLRIPFDSEDAIRIGGLIMETIYHASLQMSCDLVDLYGAYPTFTGSPLSRGRFQFNLWDVDVSSSRYDWNALRSRIMQRGVVNAQVVLLSDTTSSSRLTSCSEGFEPILRRVNAINSTVLVKGIASTSYIAPNVSLVSELQKLGLWDDAMRHDLLSSCGSVQAIDRIPMNLKNIFKTAWEVQQEVIIRHAVARAPFVCHSQSIMMYRDGPARHWLSVCLFLAWKEGLKTGIYVLRGRPSYSNRAVYPA</sequence>
<keyword evidence="3 6" id="KW-0560">Oxidoreductase</keyword>
<evidence type="ECO:0000259" key="8">
    <source>
        <dbReference type="Pfam" id="PF02867"/>
    </source>
</evidence>
<accession>A0A409Y1Z3</accession>
<evidence type="ECO:0000256" key="3">
    <source>
        <dbReference type="ARBA" id="ARBA00023002"/>
    </source>
</evidence>
<keyword evidence="10" id="KW-1185">Reference proteome</keyword>
<dbReference type="InParanoid" id="A0A409Y1Z3"/>
<evidence type="ECO:0000256" key="4">
    <source>
        <dbReference type="ARBA" id="ARBA00023116"/>
    </source>
</evidence>
<dbReference type="GO" id="GO:0009263">
    <property type="term" value="P:deoxyribonucleotide biosynthetic process"/>
    <property type="evidence" value="ECO:0007669"/>
    <property type="project" value="UniProtKB-KW"/>
</dbReference>
<evidence type="ECO:0000256" key="5">
    <source>
        <dbReference type="ARBA" id="ARBA00024942"/>
    </source>
</evidence>
<dbReference type="Pfam" id="PF02867">
    <property type="entry name" value="Ribonuc_red_lgC"/>
    <property type="match status" value="1"/>
</dbReference>
<dbReference type="EMBL" id="NHYE01001295">
    <property type="protein sequence ID" value="PPQ97064.1"/>
    <property type="molecule type" value="Genomic_DNA"/>
</dbReference>
<comment type="similarity">
    <text evidence="1 6">Belongs to the ribonucleoside diphosphate reductase large chain family.</text>
</comment>
<dbReference type="Proteomes" id="UP000284706">
    <property type="component" value="Unassembled WGS sequence"/>
</dbReference>
<dbReference type="SUPFAM" id="SSF51998">
    <property type="entry name" value="PFL-like glycyl radical enzymes"/>
    <property type="match status" value="1"/>
</dbReference>
<comment type="caution">
    <text evidence="9">The sequence shown here is derived from an EMBL/GenBank/DDBJ whole genome shotgun (WGS) entry which is preliminary data.</text>
</comment>
<dbReference type="GO" id="GO:0005524">
    <property type="term" value="F:ATP binding"/>
    <property type="evidence" value="ECO:0007669"/>
    <property type="project" value="InterPro"/>
</dbReference>
<feature type="domain" description="Ribonucleotide reductase large subunit N-terminal" evidence="7">
    <location>
        <begin position="110"/>
        <end position="181"/>
    </location>
</feature>
<dbReference type="OrthoDB" id="3026921at2759"/>
<dbReference type="InterPro" id="IPR013346">
    <property type="entry name" value="NrdE_NrdA_C"/>
</dbReference>
<dbReference type="Pfam" id="PF00317">
    <property type="entry name" value="Ribonuc_red_lgN"/>
    <property type="match status" value="1"/>
</dbReference>
<organism evidence="9 10">
    <name type="scientific">Gymnopilus dilepis</name>
    <dbReference type="NCBI Taxonomy" id="231916"/>
    <lineage>
        <taxon>Eukaryota</taxon>
        <taxon>Fungi</taxon>
        <taxon>Dikarya</taxon>
        <taxon>Basidiomycota</taxon>
        <taxon>Agaricomycotina</taxon>
        <taxon>Agaricomycetes</taxon>
        <taxon>Agaricomycetidae</taxon>
        <taxon>Agaricales</taxon>
        <taxon>Agaricineae</taxon>
        <taxon>Hymenogastraceae</taxon>
        <taxon>Gymnopilus</taxon>
    </lineage>
</organism>
<dbReference type="PANTHER" id="PTHR11573">
    <property type="entry name" value="RIBONUCLEOSIDE-DIPHOSPHATE REDUCTASE LARGE CHAIN"/>
    <property type="match status" value="1"/>
</dbReference>
<dbReference type="InterPro" id="IPR039718">
    <property type="entry name" value="Rrm1"/>
</dbReference>
<protein>
    <recommendedName>
        <fullName evidence="2 6">Ribonucleoside-diphosphate reductase</fullName>
        <ecNumber evidence="2 6">1.17.4.1</ecNumber>
    </recommendedName>
</protein>
<dbReference type="SUPFAM" id="SSF48168">
    <property type="entry name" value="R1 subunit of ribonucleotide reductase, N-terminal domain"/>
    <property type="match status" value="1"/>
</dbReference>
<evidence type="ECO:0000256" key="2">
    <source>
        <dbReference type="ARBA" id="ARBA00012274"/>
    </source>
</evidence>
<dbReference type="NCBIfam" id="TIGR02506">
    <property type="entry name" value="NrdE_NrdA"/>
    <property type="match status" value="1"/>
</dbReference>
<dbReference type="GO" id="GO:0005971">
    <property type="term" value="C:ribonucleoside-diphosphate reductase complex"/>
    <property type="evidence" value="ECO:0007669"/>
    <property type="project" value="TreeGrafter"/>
</dbReference>
<evidence type="ECO:0000259" key="7">
    <source>
        <dbReference type="Pfam" id="PF00317"/>
    </source>
</evidence>
<proteinExistence type="inferred from homology"/>